<proteinExistence type="predicted"/>
<dbReference type="Proteomes" id="UP000473278">
    <property type="component" value="Unassembled WGS sequence"/>
</dbReference>
<dbReference type="AlphaFoldDB" id="A0A6M1SQM8"/>
<accession>A0A6M1SQM8</accession>
<evidence type="ECO:0000313" key="2">
    <source>
        <dbReference type="Proteomes" id="UP000473278"/>
    </source>
</evidence>
<evidence type="ECO:0000313" key="1">
    <source>
        <dbReference type="EMBL" id="NGP75110.1"/>
    </source>
</evidence>
<reference evidence="1 2" key="1">
    <citation type="submission" date="2020-02" db="EMBL/GenBank/DDBJ databases">
        <title>Balneolaceae bacterium YR4-1, complete genome.</title>
        <authorList>
            <person name="Li Y."/>
            <person name="Wu S."/>
        </authorList>
    </citation>
    <scope>NUCLEOTIDE SEQUENCE [LARGE SCALE GENOMIC DNA]</scope>
    <source>
        <strain evidence="1 2">YR4-1</strain>
    </source>
</reference>
<organism evidence="1 2">
    <name type="scientific">Halalkalibaculum roseum</name>
    <dbReference type="NCBI Taxonomy" id="2709311"/>
    <lineage>
        <taxon>Bacteria</taxon>
        <taxon>Pseudomonadati</taxon>
        <taxon>Balneolota</taxon>
        <taxon>Balneolia</taxon>
        <taxon>Balneolales</taxon>
        <taxon>Balneolaceae</taxon>
        <taxon>Halalkalibaculum</taxon>
    </lineage>
</organism>
<comment type="caution">
    <text evidence="1">The sequence shown here is derived from an EMBL/GenBank/DDBJ whole genome shotgun (WGS) entry which is preliminary data.</text>
</comment>
<dbReference type="EMBL" id="JAALLT010000001">
    <property type="protein sequence ID" value="NGP75110.1"/>
    <property type="molecule type" value="Genomic_DNA"/>
</dbReference>
<protein>
    <submittedName>
        <fullName evidence="1">Uncharacterized protein</fullName>
    </submittedName>
</protein>
<dbReference type="RefSeq" id="WP_165138120.1">
    <property type="nucleotide sequence ID" value="NZ_JAALLT010000001.1"/>
</dbReference>
<keyword evidence="2" id="KW-1185">Reference proteome</keyword>
<sequence length="68" mass="7862">MCNQLKTLSANQLEHLIQEAIYNYNGEEYAYTVKNLNSPNVNTTEEILTFKVEIRCKSTLENEAEVIH</sequence>
<name>A0A6M1SQM8_9BACT</name>
<gene>
    <name evidence="1" type="ORF">G3570_00580</name>
</gene>